<proteinExistence type="predicted"/>
<organism evidence="2 3">
    <name type="scientific">Streptomyces variabilis</name>
    <dbReference type="NCBI Taxonomy" id="67372"/>
    <lineage>
        <taxon>Bacteria</taxon>
        <taxon>Bacillati</taxon>
        <taxon>Actinomycetota</taxon>
        <taxon>Actinomycetes</taxon>
        <taxon>Kitasatosporales</taxon>
        <taxon>Streptomycetaceae</taxon>
        <taxon>Streptomyces</taxon>
        <taxon>Streptomyces griseoincarnatus group</taxon>
    </lineage>
</organism>
<dbReference type="Proteomes" id="UP000629911">
    <property type="component" value="Unassembled WGS sequence"/>
</dbReference>
<keyword evidence="3" id="KW-1185">Reference proteome</keyword>
<feature type="compositionally biased region" description="Basic and acidic residues" evidence="1">
    <location>
        <begin position="59"/>
        <end position="74"/>
    </location>
</feature>
<dbReference type="EMBL" id="BMTZ01000008">
    <property type="protein sequence ID" value="GGT55502.1"/>
    <property type="molecule type" value="Genomic_DNA"/>
</dbReference>
<evidence type="ECO:0000256" key="1">
    <source>
        <dbReference type="SAM" id="MobiDB-lite"/>
    </source>
</evidence>
<sequence>MAVQVGDLERLVVDEDEHALLGRQQRAESGLVPSTHVAFSFWSLASAGLRQHPVSRCPAGRDTDGRTGDPHHLVDASSKLGVR</sequence>
<evidence type="ECO:0000313" key="3">
    <source>
        <dbReference type="Proteomes" id="UP000629911"/>
    </source>
</evidence>
<feature type="region of interest" description="Disordered" evidence="1">
    <location>
        <begin position="52"/>
        <end position="83"/>
    </location>
</feature>
<reference evidence="3" key="1">
    <citation type="journal article" date="2019" name="Int. J. Syst. Evol. Microbiol.">
        <title>The Global Catalogue of Microorganisms (GCM) 10K type strain sequencing project: providing services to taxonomists for standard genome sequencing and annotation.</title>
        <authorList>
            <consortium name="The Broad Institute Genomics Platform"/>
            <consortium name="The Broad Institute Genome Sequencing Center for Infectious Disease"/>
            <person name="Wu L."/>
            <person name="Ma J."/>
        </authorList>
    </citation>
    <scope>NUCLEOTIDE SEQUENCE [LARGE SCALE GENOMIC DNA]</scope>
    <source>
        <strain evidence="3">JCM 4422</strain>
    </source>
</reference>
<comment type="caution">
    <text evidence="2">The sequence shown here is derived from an EMBL/GenBank/DDBJ whole genome shotgun (WGS) entry which is preliminary data.</text>
</comment>
<name>A0ABQ2TYX6_9ACTN</name>
<protein>
    <submittedName>
        <fullName evidence="2">Uncharacterized protein</fullName>
    </submittedName>
</protein>
<evidence type="ECO:0000313" key="2">
    <source>
        <dbReference type="EMBL" id="GGT55502.1"/>
    </source>
</evidence>
<accession>A0ABQ2TYX6</accession>
<gene>
    <name evidence="2" type="ORF">GCM10010287_31970</name>
</gene>